<proteinExistence type="predicted"/>
<evidence type="ECO:0000313" key="2">
    <source>
        <dbReference type="Proteomes" id="UP000295212"/>
    </source>
</evidence>
<dbReference type="PANTHER" id="PTHR34846:SF5">
    <property type="entry name" value="CARBOXYMUCONOLACTONE DECARBOXYLASE-LIKE DOMAIN-CONTAINING PROTEIN"/>
    <property type="match status" value="1"/>
</dbReference>
<dbReference type="SUPFAM" id="SSF69118">
    <property type="entry name" value="AhpD-like"/>
    <property type="match status" value="1"/>
</dbReference>
<sequence length="182" mass="20150">MQSRIVLPSANDMDERQNAIFQSVLATRGNADGPFLAWLHSPGLAEPAQQLGAFCRYDTQLGTIESELLILCVAAHFQCLGEQQIHEPIAIEAGLSKDEVAQIRDKRIVSFKSSRMAILQKFAYQLLDEKRVDDETFEAMQDALGTQSLVEVVGIIGYYSFVAMTLNAFDMRLASTESVTTT</sequence>
<evidence type="ECO:0000313" key="1">
    <source>
        <dbReference type="EMBL" id="TDR55997.1"/>
    </source>
</evidence>
<dbReference type="Proteomes" id="UP000295212">
    <property type="component" value="Unassembled WGS sequence"/>
</dbReference>
<dbReference type="EMBL" id="SNZJ01000005">
    <property type="protein sequence ID" value="TDR55997.1"/>
    <property type="molecule type" value="Genomic_DNA"/>
</dbReference>
<gene>
    <name evidence="1" type="ORF">DFP85_105171</name>
</gene>
<name>A0A4R6ZTA4_9GAMM</name>
<comment type="caution">
    <text evidence="1">The sequence shown here is derived from an EMBL/GenBank/DDBJ whole genome shotgun (WGS) entry which is preliminary data.</text>
</comment>
<dbReference type="AlphaFoldDB" id="A0A4R6ZTA4"/>
<protein>
    <submittedName>
        <fullName evidence="1">4-carboxymuconolactone decarboxylase</fullName>
    </submittedName>
</protein>
<dbReference type="Gene3D" id="1.20.1290.10">
    <property type="entry name" value="AhpD-like"/>
    <property type="match status" value="1"/>
</dbReference>
<reference evidence="1 2" key="1">
    <citation type="submission" date="2019-03" db="EMBL/GenBank/DDBJ databases">
        <title>Genomic Encyclopedia of Type Strains, Phase III (KMG-III): the genomes of soil and plant-associated and newly described type strains.</title>
        <authorList>
            <person name="Whitman W."/>
        </authorList>
    </citation>
    <scope>NUCLEOTIDE SEQUENCE [LARGE SCALE GENOMIC DNA]</scope>
    <source>
        <strain evidence="1 2">CECT 5797</strain>
    </source>
</reference>
<dbReference type="RefSeq" id="WP_133635415.1">
    <property type="nucleotide sequence ID" value="NZ_SNZJ01000005.1"/>
</dbReference>
<dbReference type="InterPro" id="IPR029032">
    <property type="entry name" value="AhpD-like"/>
</dbReference>
<organism evidence="1 2">
    <name type="scientific">Halomonas ventosae</name>
    <dbReference type="NCBI Taxonomy" id="229007"/>
    <lineage>
        <taxon>Bacteria</taxon>
        <taxon>Pseudomonadati</taxon>
        <taxon>Pseudomonadota</taxon>
        <taxon>Gammaproteobacteria</taxon>
        <taxon>Oceanospirillales</taxon>
        <taxon>Halomonadaceae</taxon>
        <taxon>Halomonas</taxon>
    </lineage>
</organism>
<dbReference type="PANTHER" id="PTHR34846">
    <property type="entry name" value="4-CARBOXYMUCONOLACTONE DECARBOXYLASE FAMILY PROTEIN (AFU_ORTHOLOGUE AFUA_6G11590)"/>
    <property type="match status" value="1"/>
</dbReference>
<accession>A0A4R6ZTA4</accession>
<dbReference type="OrthoDB" id="5987308at2"/>